<feature type="domain" description="N-acetyltransferase" evidence="1">
    <location>
        <begin position="15"/>
        <end position="169"/>
    </location>
</feature>
<dbReference type="PROSITE" id="PS51186">
    <property type="entry name" value="GNAT"/>
    <property type="match status" value="1"/>
</dbReference>
<dbReference type="InterPro" id="IPR000182">
    <property type="entry name" value="GNAT_dom"/>
</dbReference>
<dbReference type="GO" id="GO:0005840">
    <property type="term" value="C:ribosome"/>
    <property type="evidence" value="ECO:0007669"/>
    <property type="project" value="UniProtKB-KW"/>
</dbReference>
<keyword evidence="3" id="KW-1185">Reference proteome</keyword>
<evidence type="ECO:0000313" key="2">
    <source>
        <dbReference type="EMBL" id="SIS83856.1"/>
    </source>
</evidence>
<keyword evidence="2" id="KW-0689">Ribosomal protein</keyword>
<dbReference type="Pfam" id="PF13527">
    <property type="entry name" value="Acetyltransf_9"/>
    <property type="match status" value="1"/>
</dbReference>
<gene>
    <name evidence="2" type="ORF">SAMN05421779_10434</name>
</gene>
<dbReference type="InterPro" id="IPR016181">
    <property type="entry name" value="Acyl_CoA_acyltransferase"/>
</dbReference>
<dbReference type="AlphaFoldDB" id="A0A1N7MCK5"/>
<dbReference type="RefSeq" id="WP_084194779.1">
    <property type="nucleotide sequence ID" value="NZ_FTOA01000004.1"/>
</dbReference>
<organism evidence="2 3">
    <name type="scientific">Insolitispirillum peregrinum</name>
    <dbReference type="NCBI Taxonomy" id="80876"/>
    <lineage>
        <taxon>Bacteria</taxon>
        <taxon>Pseudomonadati</taxon>
        <taxon>Pseudomonadota</taxon>
        <taxon>Alphaproteobacteria</taxon>
        <taxon>Rhodospirillales</taxon>
        <taxon>Novispirillaceae</taxon>
        <taxon>Insolitispirillum</taxon>
    </lineage>
</organism>
<evidence type="ECO:0000259" key="1">
    <source>
        <dbReference type="PROSITE" id="PS51186"/>
    </source>
</evidence>
<dbReference type="SUPFAM" id="SSF55729">
    <property type="entry name" value="Acyl-CoA N-acyltransferases (Nat)"/>
    <property type="match status" value="1"/>
</dbReference>
<dbReference type="OrthoDB" id="5570877at2"/>
<sequence length="302" mass="32464">MPSSAFLRRPDGPGLTLRPSLASPTTLPAYASLFRTCFPGAAIANPAYLNWLYAENPSGPVVGFDAWAGDTLAAHYVCVPVETMLAGIPCRCLLSLNTATHPAWQGQGLFTRLAQATYEMATADGYAAVYGVANANSTPGFLRKLAFQAVAPLEARIGIGGVSHKRAWPDVCASSMFRRRWTAASLRWRMSNPLNPVQARHLNGQQWGFTARTGRPGVVAYGESWLEQPDHGPDLPSSRSPLGLRVFLGLMPPALAAYGRFVPLPAVLKPSPLNLIYRRLGAGPETLDPGSTLLGFLDFDAF</sequence>
<reference evidence="2 3" key="1">
    <citation type="submission" date="2017-01" db="EMBL/GenBank/DDBJ databases">
        <authorList>
            <person name="Mah S.A."/>
            <person name="Swanson W.J."/>
            <person name="Moy G.W."/>
            <person name="Vacquier V.D."/>
        </authorList>
    </citation>
    <scope>NUCLEOTIDE SEQUENCE [LARGE SCALE GENOMIC DNA]</scope>
    <source>
        <strain evidence="2 3">DSM 11589</strain>
    </source>
</reference>
<accession>A0A1N7MCK5</accession>
<protein>
    <submittedName>
        <fullName evidence="2">Ribosomal protein S18 acetylase RimI</fullName>
    </submittedName>
</protein>
<dbReference type="Proteomes" id="UP000185678">
    <property type="component" value="Unassembled WGS sequence"/>
</dbReference>
<name>A0A1N7MCK5_9PROT</name>
<dbReference type="STRING" id="80876.SAMN05421779_10434"/>
<dbReference type="Gene3D" id="3.40.630.30">
    <property type="match status" value="1"/>
</dbReference>
<keyword evidence="2" id="KW-0687">Ribonucleoprotein</keyword>
<proteinExistence type="predicted"/>
<dbReference type="EMBL" id="FTOA01000004">
    <property type="protein sequence ID" value="SIS83856.1"/>
    <property type="molecule type" value="Genomic_DNA"/>
</dbReference>
<evidence type="ECO:0000313" key="3">
    <source>
        <dbReference type="Proteomes" id="UP000185678"/>
    </source>
</evidence>
<dbReference type="GO" id="GO:0016747">
    <property type="term" value="F:acyltransferase activity, transferring groups other than amino-acyl groups"/>
    <property type="evidence" value="ECO:0007669"/>
    <property type="project" value="InterPro"/>
</dbReference>